<comment type="subcellular location">
    <subcellularLocation>
        <location evidence="4">Cell membrane</location>
        <topology evidence="4">Multi-pass membrane protein</topology>
    </subcellularLocation>
    <subcellularLocation>
        <location evidence="3">Cytoplasmic vesicle</location>
        <location evidence="3">Secretory vesicle</location>
        <location evidence="3">Synaptic vesicle membrane</location>
        <topology evidence="3">Multi-pass membrane protein</topology>
    </subcellularLocation>
    <subcellularLocation>
        <location evidence="1">Golgi apparatus</location>
        <location evidence="1">trans-Golgi network membrane</location>
        <topology evidence="1">Multi-pass membrane protein</topology>
    </subcellularLocation>
    <subcellularLocation>
        <location evidence="18">Membrane</location>
        <topology evidence="18">Multi-pass membrane protein</topology>
    </subcellularLocation>
    <subcellularLocation>
        <location evidence="2">Recycling endosome membrane</location>
        <topology evidence="2">Multi-pass membrane protein</topology>
    </subcellularLocation>
</comment>
<evidence type="ECO:0000313" key="20">
    <source>
        <dbReference type="MGI" id="MGI:1928948"/>
    </source>
</evidence>
<keyword evidence="6" id="KW-1003">Cell membrane</keyword>
<dbReference type="AGR" id="MGI:1928948"/>
<comment type="similarity">
    <text evidence="16">Belongs to the SCAMP family. SCAMP5 subfamily.</text>
</comment>
<dbReference type="Proteomes" id="UP000000589">
    <property type="component" value="Chromosome 9"/>
</dbReference>
<evidence type="ECO:0000256" key="14">
    <source>
        <dbReference type="ARBA" id="ARBA00023136"/>
    </source>
</evidence>
<reference evidence="19" key="4">
    <citation type="submission" date="2025-09" db="UniProtKB">
        <authorList>
            <consortium name="Ensembl"/>
        </authorList>
    </citation>
    <scope>IDENTIFICATION</scope>
    <source>
        <strain evidence="19">C57BL/6J</strain>
    </source>
</reference>
<keyword evidence="8" id="KW-0812">Transmembrane</keyword>
<reference evidence="19 21" key="1">
    <citation type="journal article" date="2009" name="PLoS Biol.">
        <title>Lineage-specific biology revealed by a finished genome assembly of the mouse.</title>
        <authorList>
            <consortium name="Mouse Genome Sequencing Consortium"/>
            <person name="Church D.M."/>
            <person name="Goodstadt L."/>
            <person name="Hillier L.W."/>
            <person name="Zody M.C."/>
            <person name="Goldstein S."/>
            <person name="She X."/>
            <person name="Bult C.J."/>
            <person name="Agarwala R."/>
            <person name="Cherry J.L."/>
            <person name="DiCuccio M."/>
            <person name="Hlavina W."/>
            <person name="Kapustin Y."/>
            <person name="Meric P."/>
            <person name="Maglott D."/>
            <person name="Birtle Z."/>
            <person name="Marques A.C."/>
            <person name="Graves T."/>
            <person name="Zhou S."/>
            <person name="Teague B."/>
            <person name="Potamousis K."/>
            <person name="Churas C."/>
            <person name="Place M."/>
            <person name="Herschleb J."/>
            <person name="Runnheim R."/>
            <person name="Forrest D."/>
            <person name="Amos-Landgraf J."/>
            <person name="Schwartz D.C."/>
            <person name="Cheng Z."/>
            <person name="Lindblad-Toh K."/>
            <person name="Eichler E.E."/>
            <person name="Ponting C.P."/>
        </authorList>
    </citation>
    <scope>NUCLEOTIDE SEQUENCE [LARGE SCALE GENOMIC DNA]</scope>
    <source>
        <strain evidence="19 21">C57BL/6J</strain>
    </source>
</reference>
<accession>A0A1L1SRT6</accession>
<evidence type="ECO:0000256" key="6">
    <source>
        <dbReference type="ARBA" id="ARBA00022475"/>
    </source>
</evidence>
<dbReference type="InterPro" id="IPR007273">
    <property type="entry name" value="SCAMP"/>
</dbReference>
<protein>
    <recommendedName>
        <fullName evidence="18">Secretory carrier-associated membrane protein</fullName>
        <shortName evidence="18">Secretory carrier membrane protein</shortName>
    </recommendedName>
</protein>
<evidence type="ECO:0000256" key="2">
    <source>
        <dbReference type="ARBA" id="ARBA00004195"/>
    </source>
</evidence>
<comment type="subunit">
    <text evidence="17">Interacts (via C-terminal part) with SYT1 and SYT2; interaction with synaptotagmins making a link with the SNARE molecules. Interacts with SLC9A7.</text>
</comment>
<dbReference type="AlphaFoldDB" id="A0A1L1SRT6"/>
<reference evidence="19" key="3">
    <citation type="submission" date="2025-08" db="UniProtKB">
        <authorList>
            <consortium name="Ensembl"/>
        </authorList>
    </citation>
    <scope>IDENTIFICATION</scope>
    <source>
        <strain evidence="19">C57BL/6J</strain>
    </source>
</reference>
<evidence type="ECO:0000256" key="16">
    <source>
        <dbReference type="ARBA" id="ARBA00038169"/>
    </source>
</evidence>
<dbReference type="GO" id="GO:0006887">
    <property type="term" value="P:exocytosis"/>
    <property type="evidence" value="ECO:0007669"/>
    <property type="project" value="UniProtKB-KW"/>
</dbReference>
<evidence type="ECO:0000256" key="8">
    <source>
        <dbReference type="ARBA" id="ARBA00022692"/>
    </source>
</evidence>
<evidence type="ECO:0000256" key="17">
    <source>
        <dbReference type="ARBA" id="ARBA00038598"/>
    </source>
</evidence>
<evidence type="ECO:0000256" key="3">
    <source>
        <dbReference type="ARBA" id="ARBA00004644"/>
    </source>
</evidence>
<dbReference type="Ensembl" id="ENSMUST00000213771.2">
    <property type="protein sequence ID" value="ENSMUSP00000149622.2"/>
    <property type="gene ID" value="ENSMUSG00000040722.8"/>
</dbReference>
<keyword evidence="21" id="KW-1185">Reference proteome</keyword>
<dbReference type="GO" id="GO:0030672">
    <property type="term" value="C:synaptic vesicle membrane"/>
    <property type="evidence" value="ECO:0007669"/>
    <property type="project" value="UniProtKB-SubCell"/>
</dbReference>
<dbReference type="VEuPathDB" id="HostDB:ENSMUSG00000040722"/>
<keyword evidence="12" id="KW-0770">Synapse</keyword>
<keyword evidence="15" id="KW-0968">Cytoplasmic vesicle</keyword>
<evidence type="ECO:0000256" key="4">
    <source>
        <dbReference type="ARBA" id="ARBA00004651"/>
    </source>
</evidence>
<evidence type="ECO:0000256" key="12">
    <source>
        <dbReference type="ARBA" id="ARBA00023018"/>
    </source>
</evidence>
<dbReference type="GO" id="GO:0005886">
    <property type="term" value="C:plasma membrane"/>
    <property type="evidence" value="ECO:0007669"/>
    <property type="project" value="UniProtKB-SubCell"/>
</dbReference>
<keyword evidence="13" id="KW-0333">Golgi apparatus</keyword>
<evidence type="ECO:0000256" key="10">
    <source>
        <dbReference type="ARBA" id="ARBA00022927"/>
    </source>
</evidence>
<keyword evidence="14" id="KW-0472">Membrane</keyword>
<keyword evidence="7" id="KW-0268">Exocytosis</keyword>
<evidence type="ECO:0000256" key="1">
    <source>
        <dbReference type="ARBA" id="ARBA00004166"/>
    </source>
</evidence>
<dbReference type="Antibodypedia" id="27182">
    <property type="antibodies" value="60 antibodies from 15 providers"/>
</dbReference>
<dbReference type="GO" id="GO:0015031">
    <property type="term" value="P:protein transport"/>
    <property type="evidence" value="ECO:0007669"/>
    <property type="project" value="UniProtKB-KW"/>
</dbReference>
<evidence type="ECO:0000256" key="11">
    <source>
        <dbReference type="ARBA" id="ARBA00022989"/>
    </source>
</evidence>
<evidence type="ECO:0000256" key="18">
    <source>
        <dbReference type="RuleBase" id="RU363122"/>
    </source>
</evidence>
<gene>
    <name evidence="19 20" type="primary">Scamp5</name>
</gene>
<keyword evidence="11" id="KW-1133">Transmembrane helix</keyword>
<dbReference type="MGI" id="MGI:1928948">
    <property type="gene designation" value="Scamp5"/>
</dbReference>
<evidence type="ECO:0000256" key="7">
    <source>
        <dbReference type="ARBA" id="ARBA00022483"/>
    </source>
</evidence>
<organism evidence="19 21">
    <name type="scientific">Mus musculus</name>
    <name type="common">Mouse</name>
    <dbReference type="NCBI Taxonomy" id="10090"/>
    <lineage>
        <taxon>Eukaryota</taxon>
        <taxon>Metazoa</taxon>
        <taxon>Chordata</taxon>
        <taxon>Craniata</taxon>
        <taxon>Vertebrata</taxon>
        <taxon>Euteleostomi</taxon>
        <taxon>Mammalia</taxon>
        <taxon>Eutheria</taxon>
        <taxon>Euarchontoglires</taxon>
        <taxon>Glires</taxon>
        <taxon>Rodentia</taxon>
        <taxon>Myomorpha</taxon>
        <taxon>Muroidea</taxon>
        <taxon>Muridae</taxon>
        <taxon>Murinae</taxon>
        <taxon>Mus</taxon>
        <taxon>Mus</taxon>
    </lineage>
</organism>
<evidence type="ECO:0000313" key="21">
    <source>
        <dbReference type="Proteomes" id="UP000000589"/>
    </source>
</evidence>
<keyword evidence="5 18" id="KW-0813">Transport</keyword>
<evidence type="ECO:0007829" key="22">
    <source>
        <dbReference type="PeptideAtlas" id="A0A1L1SRT6"/>
    </source>
</evidence>
<keyword evidence="10" id="KW-0653">Protein transport</keyword>
<dbReference type="GO" id="GO:0055038">
    <property type="term" value="C:recycling endosome membrane"/>
    <property type="evidence" value="ECO:0007669"/>
    <property type="project" value="UniProtKB-SubCell"/>
</dbReference>
<dbReference type="ExpressionAtlas" id="A0A1L1SRT6">
    <property type="expression patterns" value="baseline and differential"/>
</dbReference>
<keyword evidence="9" id="KW-0967">Endosome</keyword>
<evidence type="ECO:0000256" key="15">
    <source>
        <dbReference type="ARBA" id="ARBA00023329"/>
    </source>
</evidence>
<dbReference type="GO" id="GO:0005794">
    <property type="term" value="C:Golgi apparatus"/>
    <property type="evidence" value="ECO:0007669"/>
    <property type="project" value="UniProtKB-SubCell"/>
</dbReference>
<evidence type="ECO:0000256" key="13">
    <source>
        <dbReference type="ARBA" id="ARBA00023034"/>
    </source>
</evidence>
<reference evidence="19 21" key="2">
    <citation type="journal article" date="2011" name="PLoS Biol.">
        <title>Modernizing reference genome assemblies.</title>
        <authorList>
            <person name="Church D.M."/>
            <person name="Schneider V.A."/>
            <person name="Graves T."/>
            <person name="Auger K."/>
            <person name="Cunningham F."/>
            <person name="Bouk N."/>
            <person name="Chen H.C."/>
            <person name="Agarwala R."/>
            <person name="McLaren W.M."/>
            <person name="Ritchie G.R."/>
            <person name="Albracht D."/>
            <person name="Kremitzki M."/>
            <person name="Rock S."/>
            <person name="Kotkiewicz H."/>
            <person name="Kremitzki C."/>
            <person name="Wollam A."/>
            <person name="Trani L."/>
            <person name="Fulton L."/>
            <person name="Fulton R."/>
            <person name="Matthews L."/>
            <person name="Whitehead S."/>
            <person name="Chow W."/>
            <person name="Torrance J."/>
            <person name="Dunn M."/>
            <person name="Harden G."/>
            <person name="Threadgold G."/>
            <person name="Wood J."/>
            <person name="Collins J."/>
            <person name="Heath P."/>
            <person name="Griffiths G."/>
            <person name="Pelan S."/>
            <person name="Grafham D."/>
            <person name="Eichler E.E."/>
            <person name="Weinstock G."/>
            <person name="Mardis E.R."/>
            <person name="Wilson R.K."/>
            <person name="Howe K."/>
            <person name="Flicek P."/>
            <person name="Hubbard T."/>
        </authorList>
    </citation>
    <scope>NUCLEOTIDE SEQUENCE [LARGE SCALE GENOMIC DNA]</scope>
    <source>
        <strain evidence="19 21">C57BL/6J</strain>
    </source>
</reference>
<evidence type="ECO:0007829" key="23">
    <source>
        <dbReference type="ProteomicsDB" id="A0A1L1SRT6"/>
    </source>
</evidence>
<evidence type="ECO:0000313" key="19">
    <source>
        <dbReference type="Ensembl" id="ENSMUSP00000149622.2"/>
    </source>
</evidence>
<evidence type="ECO:0000256" key="5">
    <source>
        <dbReference type="ARBA" id="ARBA00022448"/>
    </source>
</evidence>
<evidence type="ECO:0000256" key="9">
    <source>
        <dbReference type="ARBA" id="ARBA00022753"/>
    </source>
</evidence>
<sequence>MAEKVNNFPPLPKFIPLKPCFYQDFEADIPPQHLSLTKRLYYLWMCLRSLIQGSRKGSLRSEDLGVCQC</sequence>
<name>A0A1L1SRT6_MOUSE</name>
<proteinExistence type="evidence at protein level"/>
<dbReference type="ProteomicsDB" id="353224"/>
<dbReference type="PANTHER" id="PTHR10687:SF5">
    <property type="entry name" value="SECRETORY CARRIER-ASSOCIATED MEMBRANE PROTEIN 5"/>
    <property type="match status" value="1"/>
</dbReference>
<dbReference type="PANTHER" id="PTHR10687">
    <property type="entry name" value="SECRETORY CARRIER-ASSOCIATED MEMBRANE PROTEIN SCAMP"/>
    <property type="match status" value="1"/>
</dbReference>
<keyword evidence="22 23" id="KW-1267">Proteomics identification</keyword>
<dbReference type="Bgee" id="ENSMUSG00000040722">
    <property type="expression patterns" value="Expressed in retinal neural layer and 207 other cell types or tissues"/>
</dbReference>
<dbReference type="GeneTree" id="ENSGT00940000157577"/>
<dbReference type="Pfam" id="PF04144">
    <property type="entry name" value="SCAMP"/>
    <property type="match status" value="1"/>
</dbReference>